<accession>A0A167TM30</accession>
<dbReference type="Proteomes" id="UP000076865">
    <property type="component" value="Chromosome"/>
</dbReference>
<proteinExistence type="inferred from homology"/>
<dbReference type="InterPro" id="IPR059123">
    <property type="entry name" value="StrF_dom"/>
</dbReference>
<keyword evidence="4" id="KW-0808">Transferase</keyword>
<evidence type="ECO:0000259" key="2">
    <source>
        <dbReference type="Pfam" id="PF00535"/>
    </source>
</evidence>
<dbReference type="KEGG" id="aamy:GFC30_517"/>
<organism evidence="4 5">
    <name type="scientific">Anoxybacteroides amylolyticum</name>
    <dbReference type="NCBI Taxonomy" id="294699"/>
    <lineage>
        <taxon>Bacteria</taxon>
        <taxon>Bacillati</taxon>
        <taxon>Bacillota</taxon>
        <taxon>Bacilli</taxon>
        <taxon>Bacillales</taxon>
        <taxon>Anoxybacillaceae</taxon>
        <taxon>Anoxybacteroides</taxon>
    </lineage>
</organism>
<dbReference type="RefSeq" id="WP_066322764.1">
    <property type="nucleotide sequence ID" value="NZ_CP015438.1"/>
</dbReference>
<dbReference type="AlphaFoldDB" id="A0A167TM30"/>
<comment type="similarity">
    <text evidence="1">Belongs to the glycosyltransferase 2 family.</text>
</comment>
<evidence type="ECO:0000256" key="1">
    <source>
        <dbReference type="ARBA" id="ARBA00006739"/>
    </source>
</evidence>
<name>A0A167TM30_9BACL</name>
<dbReference type="PATRIC" id="fig|294699.3.peg.511"/>
<dbReference type="OrthoDB" id="396512at2"/>
<feature type="domain" description="Glycosyltransferase 2-like" evidence="2">
    <location>
        <begin position="233"/>
        <end position="363"/>
    </location>
</feature>
<dbReference type="PANTHER" id="PTHR22916">
    <property type="entry name" value="GLYCOSYLTRANSFERASE"/>
    <property type="match status" value="1"/>
</dbReference>
<dbReference type="FunFam" id="3.90.550.10:FF:000120">
    <property type="entry name" value="Glycosyl transferase, family 2"/>
    <property type="match status" value="1"/>
</dbReference>
<dbReference type="Gene3D" id="3.90.550.10">
    <property type="entry name" value="Spore Coat Polysaccharide Biosynthesis Protein SpsA, Chain A"/>
    <property type="match status" value="2"/>
</dbReference>
<evidence type="ECO:0000259" key="3">
    <source>
        <dbReference type="Pfam" id="PF13712"/>
    </source>
</evidence>
<dbReference type="Pfam" id="PF13712">
    <property type="entry name" value="Glyco_tranf_2_5"/>
    <property type="match status" value="1"/>
</dbReference>
<gene>
    <name evidence="4" type="ORF">GFC30_517</name>
</gene>
<feature type="domain" description="Streptomycin biosynthesis protein StrF" evidence="3">
    <location>
        <begin position="7"/>
        <end position="217"/>
    </location>
</feature>
<dbReference type="PANTHER" id="PTHR22916:SF3">
    <property type="entry name" value="UDP-GLCNAC:BETAGAL BETA-1,3-N-ACETYLGLUCOSAMINYLTRANSFERASE-LIKE PROTEIN 1"/>
    <property type="match status" value="1"/>
</dbReference>
<evidence type="ECO:0000313" key="4">
    <source>
        <dbReference type="EMBL" id="ANB61420.1"/>
    </source>
</evidence>
<dbReference type="Pfam" id="PF00535">
    <property type="entry name" value="Glycos_transf_2"/>
    <property type="match status" value="1"/>
</dbReference>
<dbReference type="InterPro" id="IPR001173">
    <property type="entry name" value="Glyco_trans_2-like"/>
</dbReference>
<protein>
    <submittedName>
        <fullName evidence="4">Glycosyltransferase like 2 family protein</fullName>
    </submittedName>
</protein>
<keyword evidence="5" id="KW-1185">Reference proteome</keyword>
<reference evidence="4 5" key="1">
    <citation type="journal article" date="2006" name="Syst. Appl. Microbiol.">
        <title>Anoxybacillus amylolyticus sp. nov., a thermophilic amylase producing bacterium isolated from Mount Rittmann (Antarctica).</title>
        <authorList>
            <person name="Poli A."/>
            <person name="Esposito E."/>
            <person name="Lama L."/>
            <person name="Orlando P."/>
            <person name="Nicolaus G."/>
            <person name="de Appolonia F."/>
            <person name="Gambacorta A."/>
            <person name="Nicolaus B."/>
        </authorList>
    </citation>
    <scope>NUCLEOTIDE SEQUENCE [LARGE SCALE GENOMIC DNA]</scope>
    <source>
        <strain evidence="4 5">DSM 15939</strain>
    </source>
</reference>
<dbReference type="InterPro" id="IPR029044">
    <property type="entry name" value="Nucleotide-diphossugar_trans"/>
</dbReference>
<dbReference type="GO" id="GO:0016758">
    <property type="term" value="F:hexosyltransferase activity"/>
    <property type="evidence" value="ECO:0007669"/>
    <property type="project" value="UniProtKB-ARBA"/>
</dbReference>
<evidence type="ECO:0000313" key="5">
    <source>
        <dbReference type="Proteomes" id="UP000076865"/>
    </source>
</evidence>
<dbReference type="EMBL" id="CP015438">
    <property type="protein sequence ID" value="ANB61420.1"/>
    <property type="molecule type" value="Genomic_DNA"/>
</dbReference>
<sequence>MNDKKIAFICCVNNRALYEESVRYVKSLHVPVGYEIELIAIEGAYSITSGYNQGMRQTDAKYKVYLHQDVFIVNKNFLYDIIALFEKYPKLGLIGVAGAKTIPKNGVWWESTQRFGKVYDSHTGEMKLLSFKDTELDYEPVQAIDGLIMVTQYDIPWRDDLFTGWHFYDLSQCQEFWLAGYEVGIVRQNEPWCIHDCGIVNVKNGFDKYRRKFMDVYGEEVRRLNKQFLPLVSVLIPTYNRPYYFELALQSVLNQTYENIEIIVCDDSTNDGVKNVIEPYLKKYSHIKYYRNDPPLVAGNFDRCFELAKGQYINYLMDDDLFHPEKIEKMIQYFETHKDVILVTSYRKLIDENGYELPDLPTTKKLFYEDTIIDGKVLGDYMLKNNVNAIGEPTTVLFKKQHLCETFGHINGRRVPILNDLTSWILLLEKGKAVYISEPLSYFRQHPGQNQKSLKFAKNAIGDWIYLITQSRNKGFLAVETDYKLALNNVLKTAHYVLQLYINESQTNLLDYEELKSNFEILTTEIVGNVQKTDIQC</sequence>
<dbReference type="SUPFAM" id="SSF53448">
    <property type="entry name" value="Nucleotide-diphospho-sugar transferases"/>
    <property type="match status" value="2"/>
</dbReference>